<sequence>MELGTWSDWFEAVGELLAVAVALFLPAFQERKQKRLTRRRVSRNIRSLTTALMHENRKADQWQETYQSLQTLLRLYAALLTDEQGEPIIVIGEHLLTVLAQPMPDTEEITASLAELANCS</sequence>
<dbReference type="Proteomes" id="UP001596283">
    <property type="component" value="Unassembled WGS sequence"/>
</dbReference>
<keyword evidence="1" id="KW-0472">Membrane</keyword>
<evidence type="ECO:0000313" key="3">
    <source>
        <dbReference type="Proteomes" id="UP001596283"/>
    </source>
</evidence>
<name>A0ABW1TDV7_9LACO</name>
<comment type="caution">
    <text evidence="2">The sequence shown here is derived from an EMBL/GenBank/DDBJ whole genome shotgun (WGS) entry which is preliminary data.</text>
</comment>
<keyword evidence="1" id="KW-1133">Transmembrane helix</keyword>
<gene>
    <name evidence="2" type="ORF">ACFP1C_00830</name>
</gene>
<evidence type="ECO:0000256" key="1">
    <source>
        <dbReference type="SAM" id="Phobius"/>
    </source>
</evidence>
<proteinExistence type="predicted"/>
<evidence type="ECO:0000313" key="2">
    <source>
        <dbReference type="EMBL" id="MFC6259480.1"/>
    </source>
</evidence>
<keyword evidence="3" id="KW-1185">Reference proteome</keyword>
<feature type="transmembrane region" description="Helical" evidence="1">
    <location>
        <begin position="12"/>
        <end position="29"/>
    </location>
</feature>
<keyword evidence="1" id="KW-0812">Transmembrane</keyword>
<protein>
    <submittedName>
        <fullName evidence="2">Uncharacterized protein</fullName>
    </submittedName>
</protein>
<dbReference type="RefSeq" id="WP_125689181.1">
    <property type="nucleotide sequence ID" value="NZ_JBHSSI010000009.1"/>
</dbReference>
<dbReference type="EMBL" id="JBHSSI010000009">
    <property type="protein sequence ID" value="MFC6259480.1"/>
    <property type="molecule type" value="Genomic_DNA"/>
</dbReference>
<accession>A0ABW1TDV7</accession>
<reference evidence="3" key="1">
    <citation type="journal article" date="2019" name="Int. J. Syst. Evol. Microbiol.">
        <title>The Global Catalogue of Microorganisms (GCM) 10K type strain sequencing project: providing services to taxonomists for standard genome sequencing and annotation.</title>
        <authorList>
            <consortium name="The Broad Institute Genomics Platform"/>
            <consortium name="The Broad Institute Genome Sequencing Center for Infectious Disease"/>
            <person name="Wu L."/>
            <person name="Ma J."/>
        </authorList>
    </citation>
    <scope>NUCLEOTIDE SEQUENCE [LARGE SCALE GENOMIC DNA]</scope>
    <source>
        <strain evidence="3">CCM 8908</strain>
    </source>
</reference>
<organism evidence="2 3">
    <name type="scientific">Levilactobacillus fujinensis</name>
    <dbReference type="NCBI Taxonomy" id="2486024"/>
    <lineage>
        <taxon>Bacteria</taxon>
        <taxon>Bacillati</taxon>
        <taxon>Bacillota</taxon>
        <taxon>Bacilli</taxon>
        <taxon>Lactobacillales</taxon>
        <taxon>Lactobacillaceae</taxon>
        <taxon>Levilactobacillus</taxon>
    </lineage>
</organism>